<accession>A0ABV2BTV5</accession>
<evidence type="ECO:0000313" key="1">
    <source>
        <dbReference type="EMBL" id="MET1255203.1"/>
    </source>
</evidence>
<dbReference type="PANTHER" id="PTHR35791">
    <property type="entry name" value="UPF0754 MEMBRANE PROTEIN YHEB"/>
    <property type="match status" value="1"/>
</dbReference>
<sequence length="455" mass="52875">MQLAHIRNICLLGLPLLLILSLFCYHSTLFAQSAINLWLNQQLTANWREYIYIVSLTANIGYFTNFIAIKMLFKPYEKTAFGHQGLIPKNQPKLAQALSDTLSDHFLSSAHWQEYLHQSQLITKSTHSLHQYCRDWLENPASSKVLQQISYELLTNNQQTVEQLLKQLQTHLVHHLAQKIEPQQLLTEGFNWLEKQFTEKPEQMENLIEPIIKTIAGNIPRISRHLLETIDHHIEKQDTFKRNFAKAARWSMNLSESDIQDYLFRMVASFEFRQTLFEGLQSLITEYQKRQLNNPAQSSEFKLEQLINKIINYQLTKVSINEVLIHQLNQFIRSSNCRALLIKIIDTLFPWLIARLNQPAVEKKVYQAIINVIEHIDLRELIKEKAAGFSPAQMEGIFHRMIKDQLIFIELLGALLGALSGLALINLKAFLTFSVLFAAYYLADRWFTSRQNKAS</sequence>
<name>A0ABV2BTV5_9GAMM</name>
<dbReference type="PANTHER" id="PTHR35791:SF1">
    <property type="entry name" value="UPF0754 MEMBRANE PROTEIN YHEB"/>
    <property type="match status" value="1"/>
</dbReference>
<dbReference type="InterPro" id="IPR007383">
    <property type="entry name" value="DUF445"/>
</dbReference>
<keyword evidence="2" id="KW-1185">Reference proteome</keyword>
<dbReference type="Pfam" id="PF04286">
    <property type="entry name" value="DUF445"/>
    <property type="match status" value="1"/>
</dbReference>
<dbReference type="Proteomes" id="UP001548189">
    <property type="component" value="Unassembled WGS sequence"/>
</dbReference>
<proteinExistence type="predicted"/>
<organism evidence="1 2">
    <name type="scientific">Aliikangiella maris</name>
    <dbReference type="NCBI Taxonomy" id="3162458"/>
    <lineage>
        <taxon>Bacteria</taxon>
        <taxon>Pseudomonadati</taxon>
        <taxon>Pseudomonadota</taxon>
        <taxon>Gammaproteobacteria</taxon>
        <taxon>Oceanospirillales</taxon>
        <taxon>Pleioneaceae</taxon>
        <taxon>Aliikangiella</taxon>
    </lineage>
</organism>
<reference evidence="1 2" key="1">
    <citation type="submission" date="2024-06" db="EMBL/GenBank/DDBJ databases">
        <authorList>
            <person name="Li F."/>
        </authorList>
    </citation>
    <scope>NUCLEOTIDE SEQUENCE [LARGE SCALE GENOMIC DNA]</scope>
    <source>
        <strain evidence="1 2">GXAS 311</strain>
    </source>
</reference>
<comment type="caution">
    <text evidence="1">The sequence shown here is derived from an EMBL/GenBank/DDBJ whole genome shotgun (WGS) entry which is preliminary data.</text>
</comment>
<gene>
    <name evidence="1" type="ORF">ABVT43_08705</name>
</gene>
<evidence type="ECO:0000313" key="2">
    <source>
        <dbReference type="Proteomes" id="UP001548189"/>
    </source>
</evidence>
<protein>
    <submittedName>
        <fullName evidence="1">DUF445 family protein</fullName>
    </submittedName>
</protein>
<dbReference type="EMBL" id="JBEVCJ010000008">
    <property type="protein sequence ID" value="MET1255203.1"/>
    <property type="molecule type" value="Genomic_DNA"/>
</dbReference>